<reference evidence="2 3" key="1">
    <citation type="submission" date="2023-08" db="EMBL/GenBank/DDBJ databases">
        <authorList>
            <person name="Park J.-S."/>
        </authorList>
    </citation>
    <scope>NUCLEOTIDE SEQUENCE [LARGE SCALE GENOMIC DNA]</scope>
    <source>
        <strain evidence="2 3">2205SS18-9</strain>
    </source>
</reference>
<sequence length="75" mass="8942">MKKRWILILAVIMVFSIGTTIYANGTDQEENSITNFDEVLSFFKQMHPDWSDEQLEDMYNDCHGDENNMQNFMNW</sequence>
<dbReference type="Proteomes" id="UP001231941">
    <property type="component" value="Unassembled WGS sequence"/>
</dbReference>
<evidence type="ECO:0000313" key="3">
    <source>
        <dbReference type="Proteomes" id="UP001231941"/>
    </source>
</evidence>
<feature type="chain" id="PRO_5046395237" evidence="1">
    <location>
        <begin position="24"/>
        <end position="75"/>
    </location>
</feature>
<evidence type="ECO:0000256" key="1">
    <source>
        <dbReference type="SAM" id="SignalP"/>
    </source>
</evidence>
<protein>
    <submittedName>
        <fullName evidence="2">CUE domain-containing protein</fullName>
    </submittedName>
</protein>
<dbReference type="RefSeq" id="WP_305993095.1">
    <property type="nucleotide sequence ID" value="NZ_JAVAMP010000009.1"/>
</dbReference>
<evidence type="ECO:0000313" key="2">
    <source>
        <dbReference type="EMBL" id="MDP5275787.1"/>
    </source>
</evidence>
<organism evidence="2 3">
    <name type="scientific">Chengkuizengella axinellae</name>
    <dbReference type="NCBI Taxonomy" id="3064388"/>
    <lineage>
        <taxon>Bacteria</taxon>
        <taxon>Bacillati</taxon>
        <taxon>Bacillota</taxon>
        <taxon>Bacilli</taxon>
        <taxon>Bacillales</taxon>
        <taxon>Paenibacillaceae</taxon>
        <taxon>Chengkuizengella</taxon>
    </lineage>
</organism>
<gene>
    <name evidence="2" type="ORF">Q5Y73_16890</name>
</gene>
<dbReference type="EMBL" id="JAVAMP010000009">
    <property type="protein sequence ID" value="MDP5275787.1"/>
    <property type="molecule type" value="Genomic_DNA"/>
</dbReference>
<keyword evidence="1" id="KW-0732">Signal</keyword>
<feature type="signal peptide" evidence="1">
    <location>
        <begin position="1"/>
        <end position="23"/>
    </location>
</feature>
<keyword evidence="3" id="KW-1185">Reference proteome</keyword>
<proteinExistence type="predicted"/>
<comment type="caution">
    <text evidence="2">The sequence shown here is derived from an EMBL/GenBank/DDBJ whole genome shotgun (WGS) entry which is preliminary data.</text>
</comment>
<dbReference type="CDD" id="cd14279">
    <property type="entry name" value="CUE"/>
    <property type="match status" value="1"/>
</dbReference>
<name>A0ABT9J2G5_9BACL</name>
<accession>A0ABT9J2G5</accession>